<feature type="compositionally biased region" description="Basic and acidic residues" evidence="1">
    <location>
        <begin position="62"/>
        <end position="89"/>
    </location>
</feature>
<dbReference type="AlphaFoldDB" id="A0A7S4EEN6"/>
<name>A0A7S4EEN6_9STRA</name>
<organism evidence="2">
    <name type="scientific">Pseudo-nitzschia australis</name>
    <dbReference type="NCBI Taxonomy" id="44445"/>
    <lineage>
        <taxon>Eukaryota</taxon>
        <taxon>Sar</taxon>
        <taxon>Stramenopiles</taxon>
        <taxon>Ochrophyta</taxon>
        <taxon>Bacillariophyta</taxon>
        <taxon>Bacillariophyceae</taxon>
        <taxon>Bacillariophycidae</taxon>
        <taxon>Bacillariales</taxon>
        <taxon>Bacillariaceae</taxon>
        <taxon>Pseudo-nitzschia</taxon>
    </lineage>
</organism>
<proteinExistence type="predicted"/>
<reference evidence="2" key="1">
    <citation type="submission" date="2021-01" db="EMBL/GenBank/DDBJ databases">
        <authorList>
            <person name="Corre E."/>
            <person name="Pelletier E."/>
            <person name="Niang G."/>
            <person name="Scheremetjew M."/>
            <person name="Finn R."/>
            <person name="Kale V."/>
            <person name="Holt S."/>
            <person name="Cochrane G."/>
            <person name="Meng A."/>
            <person name="Brown T."/>
            <person name="Cohen L."/>
        </authorList>
    </citation>
    <scope>NUCLEOTIDE SEQUENCE</scope>
    <source>
        <strain evidence="2">10249 10 AB</strain>
    </source>
</reference>
<dbReference type="EMBL" id="HBIX01001921">
    <property type="protein sequence ID" value="CAE0708710.1"/>
    <property type="molecule type" value="Transcribed_RNA"/>
</dbReference>
<feature type="region of interest" description="Disordered" evidence="1">
    <location>
        <begin position="60"/>
        <end position="122"/>
    </location>
</feature>
<evidence type="ECO:0000313" key="2">
    <source>
        <dbReference type="EMBL" id="CAE0708710.1"/>
    </source>
</evidence>
<evidence type="ECO:0000256" key="1">
    <source>
        <dbReference type="SAM" id="MobiDB-lite"/>
    </source>
</evidence>
<protein>
    <submittedName>
        <fullName evidence="2">Uncharacterized protein</fullName>
    </submittedName>
</protein>
<gene>
    <name evidence="2" type="ORF">PAUS00366_LOCUS1430</name>
</gene>
<sequence length="632" mass="71597">MGNTESGPIVDDAEFPKLSAKATAAEYAKASKVATAVAKSKISEFYPRGIEVPHSSISVQQENRDSANQHDIIEATLPRREEEDTRDQFAESPNTRMNRDEVDNFPTQSPPAAQQLIPAPRPYKLPNGETVHIIPMISMKKTATPKREPEQEVNMRDSSIELSQQDIKANHLLQNIIHLDTEVTEATAAVYHYLETSKVDNEFTARGRAVEVVRHIKEELKKGNSKPAYHFLETARTVLPVLREEKLIDVEAGLQLEADIFSEDSEDSAVFVASTVPAQQSPNQKNTQNDDARSISDETAAVFHYLNTAVSNGIDGDKHVAKDPVGSKSVGGNIDSESNIFRILEETRDNDAVAREVCYIAQQNELPPGSVGQFSDLDSIHNFNAPNVEDMDLEFVESFDLAYSEFLYYHPKFVAKNPELMQNLRIYKLQKFLEYNEILERKNLEQLDAMNREKRMIEESMQLQLKGAIRKKAARQTFLQSEVNDIHLKTKQIQTKLRWKVLKYSEDRAKRQVKLREQFKTIPHAKTREDILPLIPDGLYSKKLETAIKASFIAEGSSLPDVLSSRQEDQLNEIKVENSILNSEIGMLNKRLAHLRSEANKLEWVQSTLVELDPLTMHKLKEKLKKKEGVSL</sequence>
<accession>A0A7S4EEN6</accession>